<evidence type="ECO:0000256" key="1">
    <source>
        <dbReference type="SAM" id="Phobius"/>
    </source>
</evidence>
<keyword evidence="1" id="KW-0812">Transmembrane</keyword>
<feature type="transmembrane region" description="Helical" evidence="1">
    <location>
        <begin position="34"/>
        <end position="53"/>
    </location>
</feature>
<dbReference type="EMBL" id="BAABFL010000117">
    <property type="protein sequence ID" value="GAA4649013.1"/>
    <property type="molecule type" value="Genomic_DNA"/>
</dbReference>
<accession>A0ABP8V0Q2</accession>
<sequence length="54" mass="5644">MLGKTLILMGVIGAIASVIEIAKPGTVKQIKTENVKGFLIMSIVVALLGGYLVM</sequence>
<keyword evidence="1" id="KW-0472">Membrane</keyword>
<evidence type="ECO:0000313" key="3">
    <source>
        <dbReference type="Proteomes" id="UP001500604"/>
    </source>
</evidence>
<comment type="caution">
    <text evidence="2">The sequence shown here is derived from an EMBL/GenBank/DDBJ whole genome shotgun (WGS) entry which is preliminary data.</text>
</comment>
<keyword evidence="3" id="KW-1185">Reference proteome</keyword>
<proteinExistence type="predicted"/>
<dbReference type="Proteomes" id="UP001500604">
    <property type="component" value="Unassembled WGS sequence"/>
</dbReference>
<evidence type="ECO:0000313" key="2">
    <source>
        <dbReference type="EMBL" id="GAA4649013.1"/>
    </source>
</evidence>
<feature type="transmembrane region" description="Helical" evidence="1">
    <location>
        <begin position="6"/>
        <end position="22"/>
    </location>
</feature>
<name>A0ABP8V0Q2_9GAMM</name>
<reference evidence="3" key="1">
    <citation type="journal article" date="2019" name="Int. J. Syst. Evol. Microbiol.">
        <title>The Global Catalogue of Microorganisms (GCM) 10K type strain sequencing project: providing services to taxonomists for standard genome sequencing and annotation.</title>
        <authorList>
            <consortium name="The Broad Institute Genomics Platform"/>
            <consortium name="The Broad Institute Genome Sequencing Center for Infectious Disease"/>
            <person name="Wu L."/>
            <person name="Ma J."/>
        </authorList>
    </citation>
    <scope>NUCLEOTIDE SEQUENCE [LARGE SCALE GENOMIC DNA]</scope>
    <source>
        <strain evidence="3">JCM 17805</strain>
    </source>
</reference>
<protein>
    <submittedName>
        <fullName evidence="2">Uncharacterized protein</fullName>
    </submittedName>
</protein>
<gene>
    <name evidence="2" type="ORF">GCM10023116_12870</name>
</gene>
<keyword evidence="1" id="KW-1133">Transmembrane helix</keyword>
<organism evidence="2 3">
    <name type="scientific">Kistimonas scapharcae</name>
    <dbReference type="NCBI Taxonomy" id="1036133"/>
    <lineage>
        <taxon>Bacteria</taxon>
        <taxon>Pseudomonadati</taxon>
        <taxon>Pseudomonadota</taxon>
        <taxon>Gammaproteobacteria</taxon>
        <taxon>Oceanospirillales</taxon>
        <taxon>Endozoicomonadaceae</taxon>
        <taxon>Kistimonas</taxon>
    </lineage>
</organism>